<gene>
    <name evidence="2" type="ORF">WQ57_00795</name>
</gene>
<keyword evidence="3" id="KW-1185">Reference proteome</keyword>
<name>A0A0M2T0D0_9BACI</name>
<dbReference type="AlphaFoldDB" id="A0A0M2T0D0"/>
<proteinExistence type="predicted"/>
<dbReference type="Pfam" id="PF00535">
    <property type="entry name" value="Glycos_transf_2"/>
    <property type="match status" value="1"/>
</dbReference>
<dbReference type="Gene3D" id="3.90.550.10">
    <property type="entry name" value="Spore Coat Polysaccharide Biosynthesis Protein SpsA, Chain A"/>
    <property type="match status" value="1"/>
</dbReference>
<protein>
    <recommendedName>
        <fullName evidence="1">Glycosyltransferase 2-like domain-containing protein</fullName>
    </recommendedName>
</protein>
<dbReference type="InterPro" id="IPR001173">
    <property type="entry name" value="Glyco_trans_2-like"/>
</dbReference>
<dbReference type="PATRIC" id="fig|1408103.3.peg.175"/>
<dbReference type="SUPFAM" id="SSF53448">
    <property type="entry name" value="Nucleotide-diphospho-sugar transferases"/>
    <property type="match status" value="1"/>
</dbReference>
<sequence>MVSLIACTIREKMMNNIFENFDRQLWADKELIIILNNDNMDINKWKERAQEYSNVSVYQLPEEKTLGECLNFGIEKANYDLVAKIDDDDYYSPYYLPEAMEIFEKTDAQLVGKGKSFMYFEEKKLLTIRQIGSENKPGKSSLKGGTLIFKKELYPELKFPSRKGSGTDSKFVKRCKEKNVRIHTTSRYNYVYLRRSDSNSHTFARSNKALIKKSKVIGKVKNYIPKITRPIGIGFSKENKE</sequence>
<dbReference type="RefSeq" id="WP_046521804.1">
    <property type="nucleotide sequence ID" value="NZ_LAYY01000001.1"/>
</dbReference>
<evidence type="ECO:0000313" key="2">
    <source>
        <dbReference type="EMBL" id="KKK39863.1"/>
    </source>
</evidence>
<dbReference type="Proteomes" id="UP000034166">
    <property type="component" value="Unassembled WGS sequence"/>
</dbReference>
<evidence type="ECO:0000313" key="3">
    <source>
        <dbReference type="Proteomes" id="UP000034166"/>
    </source>
</evidence>
<evidence type="ECO:0000259" key="1">
    <source>
        <dbReference type="Pfam" id="PF00535"/>
    </source>
</evidence>
<accession>A0A0M2T0D0</accession>
<organism evidence="2 3">
    <name type="scientific">Mesobacillus campisalis</name>
    <dbReference type="NCBI Taxonomy" id="1408103"/>
    <lineage>
        <taxon>Bacteria</taxon>
        <taxon>Bacillati</taxon>
        <taxon>Bacillota</taxon>
        <taxon>Bacilli</taxon>
        <taxon>Bacillales</taxon>
        <taxon>Bacillaceae</taxon>
        <taxon>Mesobacillus</taxon>
    </lineage>
</organism>
<dbReference type="OrthoDB" id="6713581at2"/>
<dbReference type="InterPro" id="IPR029044">
    <property type="entry name" value="Nucleotide-diphossugar_trans"/>
</dbReference>
<comment type="caution">
    <text evidence="2">The sequence shown here is derived from an EMBL/GenBank/DDBJ whole genome shotgun (WGS) entry which is preliminary data.</text>
</comment>
<reference evidence="2 3" key="1">
    <citation type="submission" date="2015-04" db="EMBL/GenBank/DDBJ databases">
        <title>Taxonomic description and genome sequence of Bacillus campisalis sp. nov., a novel member of the genus Bacillus isolated from solar saltern.</title>
        <authorList>
            <person name="Mathan Kumar R."/>
            <person name="Kaur G."/>
            <person name="Kumar A."/>
            <person name="Singh N.K."/>
            <person name="Kaur N."/>
            <person name="Kumar N."/>
            <person name="Mayilraj S."/>
        </authorList>
    </citation>
    <scope>NUCLEOTIDE SEQUENCE [LARGE SCALE GENOMIC DNA]</scope>
    <source>
        <strain evidence="2 3">SA2-6</strain>
    </source>
</reference>
<feature type="domain" description="Glycosyltransferase 2-like" evidence="1">
    <location>
        <begin position="7"/>
        <end position="111"/>
    </location>
</feature>
<dbReference type="EMBL" id="LAYY01000001">
    <property type="protein sequence ID" value="KKK39863.1"/>
    <property type="molecule type" value="Genomic_DNA"/>
</dbReference>